<evidence type="ECO:0000313" key="2">
    <source>
        <dbReference type="Proteomes" id="UP000275652"/>
    </source>
</evidence>
<proteinExistence type="predicted"/>
<sequence>MGQVVPNRVVGLANLTLAPSSLTKAVQRQADLVLRKSATRGNVRELLPGQTVVLDTYRRLSAEAHAGSIGLANLLTLVGGFHVMPVGEAPADEADPGRPSGAPLVNIPLIW</sequence>
<accession>A0A9X8DYJ6</accession>
<reference evidence="1 2" key="1">
    <citation type="journal article" date="2018" name="J. Invertebr. Pathol.">
        <title>New genotyping method for the causative agent of crayfish plague (Aphanomyces astaci) based on whole genome data.</title>
        <authorList>
            <person name="Minardi D."/>
            <person name="Studholme D.J."/>
            <person name="van der Giezen M."/>
            <person name="Pretto T."/>
            <person name="Oidtmann B."/>
        </authorList>
    </citation>
    <scope>NUCLEOTIDE SEQUENCE [LARGE SCALE GENOMIC DNA]</scope>
    <source>
        <strain evidence="1 2">KB13</strain>
    </source>
</reference>
<evidence type="ECO:0000313" key="1">
    <source>
        <dbReference type="EMBL" id="RLO06240.1"/>
    </source>
</evidence>
<dbReference type="EMBL" id="QUTI01025431">
    <property type="protein sequence ID" value="RLO06240.1"/>
    <property type="molecule type" value="Genomic_DNA"/>
</dbReference>
<dbReference type="AlphaFoldDB" id="A0A9X8DYJ6"/>
<name>A0A9X8DYJ6_APHAT</name>
<organism evidence="1 2">
    <name type="scientific">Aphanomyces astaci</name>
    <name type="common">Crayfish plague agent</name>
    <dbReference type="NCBI Taxonomy" id="112090"/>
    <lineage>
        <taxon>Eukaryota</taxon>
        <taxon>Sar</taxon>
        <taxon>Stramenopiles</taxon>
        <taxon>Oomycota</taxon>
        <taxon>Saprolegniomycetes</taxon>
        <taxon>Saprolegniales</taxon>
        <taxon>Verrucalvaceae</taxon>
        <taxon>Aphanomyces</taxon>
    </lineage>
</organism>
<dbReference type="Proteomes" id="UP000275652">
    <property type="component" value="Unassembled WGS sequence"/>
</dbReference>
<comment type="caution">
    <text evidence="1">The sequence shown here is derived from an EMBL/GenBank/DDBJ whole genome shotgun (WGS) entry which is preliminary data.</text>
</comment>
<protein>
    <submittedName>
        <fullName evidence="1">Uncharacterized protein</fullName>
    </submittedName>
</protein>
<gene>
    <name evidence="1" type="ORF">DYB28_010713</name>
</gene>